<evidence type="ECO:0000313" key="2">
    <source>
        <dbReference type="Proteomes" id="UP001219518"/>
    </source>
</evidence>
<gene>
    <name evidence="1" type="ORF">KUF71_004013</name>
</gene>
<reference evidence="1" key="1">
    <citation type="submission" date="2021-07" db="EMBL/GenBank/DDBJ databases">
        <authorList>
            <person name="Catto M.A."/>
            <person name="Jacobson A."/>
            <person name="Kennedy G."/>
            <person name="Labadie P."/>
            <person name="Hunt B.G."/>
            <person name="Srinivasan R."/>
        </authorList>
    </citation>
    <scope>NUCLEOTIDE SEQUENCE</scope>
    <source>
        <strain evidence="1">PL_HMW_Pooled</strain>
        <tissue evidence="1">Head</tissue>
    </source>
</reference>
<protein>
    <submittedName>
        <fullName evidence="1">30S ribosomal protein S4</fullName>
    </submittedName>
</protein>
<proteinExistence type="predicted"/>
<sequence length="145" mass="16837">MQLKIALQKMRYDLDSSMSEQERGCLSNMMASTKNLAGPNLILGHVALLGDPEKVVLSEENRDALLRSDIAFDKNEEYSVYQRLFQSCFYKRVKRQDNSNVLLESGKVFQIQCFIVISNVCYAMGHYFKERRNARLVIDNFHIIY</sequence>
<keyword evidence="2" id="KW-1185">Reference proteome</keyword>
<name>A0AAE1GUU9_9NEOP</name>
<comment type="caution">
    <text evidence="1">The sequence shown here is derived from an EMBL/GenBank/DDBJ whole genome shotgun (WGS) entry which is preliminary data.</text>
</comment>
<dbReference type="Proteomes" id="UP001219518">
    <property type="component" value="Unassembled WGS sequence"/>
</dbReference>
<accession>A0AAE1GUU9</accession>
<dbReference type="AlphaFoldDB" id="A0AAE1GUU9"/>
<evidence type="ECO:0000313" key="1">
    <source>
        <dbReference type="EMBL" id="KAK3909657.1"/>
    </source>
</evidence>
<dbReference type="EMBL" id="JAHWGI010000107">
    <property type="protein sequence ID" value="KAK3909657.1"/>
    <property type="molecule type" value="Genomic_DNA"/>
</dbReference>
<keyword evidence="1" id="KW-0687">Ribonucleoprotein</keyword>
<organism evidence="1 2">
    <name type="scientific">Frankliniella fusca</name>
    <dbReference type="NCBI Taxonomy" id="407009"/>
    <lineage>
        <taxon>Eukaryota</taxon>
        <taxon>Metazoa</taxon>
        <taxon>Ecdysozoa</taxon>
        <taxon>Arthropoda</taxon>
        <taxon>Hexapoda</taxon>
        <taxon>Insecta</taxon>
        <taxon>Pterygota</taxon>
        <taxon>Neoptera</taxon>
        <taxon>Paraneoptera</taxon>
        <taxon>Thysanoptera</taxon>
        <taxon>Terebrantia</taxon>
        <taxon>Thripoidea</taxon>
        <taxon>Thripidae</taxon>
        <taxon>Frankliniella</taxon>
    </lineage>
</organism>
<dbReference type="GO" id="GO:0005840">
    <property type="term" value="C:ribosome"/>
    <property type="evidence" value="ECO:0007669"/>
    <property type="project" value="UniProtKB-KW"/>
</dbReference>
<reference evidence="1" key="2">
    <citation type="journal article" date="2023" name="BMC Genomics">
        <title>Pest status, molecular evolution, and epigenetic factors derived from the genome assembly of Frankliniella fusca, a thysanopteran phytovirus vector.</title>
        <authorList>
            <person name="Catto M.A."/>
            <person name="Labadie P.E."/>
            <person name="Jacobson A.L."/>
            <person name="Kennedy G.G."/>
            <person name="Srinivasan R."/>
            <person name="Hunt B.G."/>
        </authorList>
    </citation>
    <scope>NUCLEOTIDE SEQUENCE</scope>
    <source>
        <strain evidence="1">PL_HMW_Pooled</strain>
    </source>
</reference>
<keyword evidence="1" id="KW-0689">Ribosomal protein</keyword>